<dbReference type="Pfam" id="PF10604">
    <property type="entry name" value="Polyketide_cyc2"/>
    <property type="match status" value="1"/>
</dbReference>
<name>A0A385Z847_9PSED</name>
<dbReference type="RefSeq" id="WP_119894337.1">
    <property type="nucleotide sequence ID" value="NZ_CP032419.1"/>
</dbReference>
<proteinExistence type="predicted"/>
<reference evidence="2" key="1">
    <citation type="submission" date="2018-09" db="EMBL/GenBank/DDBJ databases">
        <authorList>
            <person name="Zhu H."/>
        </authorList>
    </citation>
    <scope>NUCLEOTIDE SEQUENCE [LARGE SCALE GENOMIC DNA]</scope>
    <source>
        <strain evidence="2">K2W31S-8</strain>
    </source>
</reference>
<protein>
    <recommendedName>
        <fullName evidence="3">SRPBCC family protein</fullName>
    </recommendedName>
</protein>
<accession>A0A385Z847</accession>
<gene>
    <name evidence="1" type="ORF">D3880_15550</name>
</gene>
<dbReference type="Proteomes" id="UP000265560">
    <property type="component" value="Chromosome"/>
</dbReference>
<sequence length="146" mass="16460">MVKIESSLVINRPVEEVFAFVSNYENLPRWRSIALEVKKTTEGPSRVGTSYTGKFSFLGLPFEGVFEVIEHEPSRKCTIKTTTRPFPLETRYSFEPVENATRLTFVSEGSPGGFFKLAEPLVASMGKRLFEADLHNLKELLEAQAL</sequence>
<dbReference type="AlphaFoldDB" id="A0A385Z847"/>
<dbReference type="KEGG" id="pcav:D3880_15550"/>
<dbReference type="InterPro" id="IPR019587">
    <property type="entry name" value="Polyketide_cyclase/dehydratase"/>
</dbReference>
<keyword evidence="2" id="KW-1185">Reference proteome</keyword>
<organism evidence="1 2">
    <name type="scientific">Pseudomonas cavernae</name>
    <dbReference type="NCBI Taxonomy" id="2320867"/>
    <lineage>
        <taxon>Bacteria</taxon>
        <taxon>Pseudomonadati</taxon>
        <taxon>Pseudomonadota</taxon>
        <taxon>Gammaproteobacteria</taxon>
        <taxon>Pseudomonadales</taxon>
        <taxon>Pseudomonadaceae</taxon>
        <taxon>Pseudomonas</taxon>
    </lineage>
</organism>
<evidence type="ECO:0000313" key="2">
    <source>
        <dbReference type="Proteomes" id="UP000265560"/>
    </source>
</evidence>
<dbReference type="OrthoDB" id="953281at2"/>
<evidence type="ECO:0000313" key="1">
    <source>
        <dbReference type="EMBL" id="AYC33682.1"/>
    </source>
</evidence>
<evidence type="ECO:0008006" key="3">
    <source>
        <dbReference type="Google" id="ProtNLM"/>
    </source>
</evidence>
<dbReference type="SUPFAM" id="SSF55961">
    <property type="entry name" value="Bet v1-like"/>
    <property type="match status" value="1"/>
</dbReference>
<dbReference type="CDD" id="cd08865">
    <property type="entry name" value="SRPBCC_10"/>
    <property type="match status" value="1"/>
</dbReference>
<dbReference type="InterPro" id="IPR023393">
    <property type="entry name" value="START-like_dom_sf"/>
</dbReference>
<dbReference type="EMBL" id="CP032419">
    <property type="protein sequence ID" value="AYC33682.1"/>
    <property type="molecule type" value="Genomic_DNA"/>
</dbReference>
<dbReference type="Gene3D" id="3.30.530.20">
    <property type="match status" value="1"/>
</dbReference>